<evidence type="ECO:0000256" key="1">
    <source>
        <dbReference type="SAM" id="MobiDB-lite"/>
    </source>
</evidence>
<dbReference type="OrthoDB" id="415532at2759"/>
<comment type="caution">
    <text evidence="4">The sequence shown here is derived from an EMBL/GenBank/DDBJ whole genome shotgun (WGS) entry which is preliminary data.</text>
</comment>
<dbReference type="STRING" id="1213857.A0A484FJG4"/>
<dbReference type="Pfam" id="PF21666">
    <property type="entry name" value="DUF4246_N"/>
    <property type="match status" value="1"/>
</dbReference>
<dbReference type="InterPro" id="IPR025340">
    <property type="entry name" value="DUF4246"/>
</dbReference>
<proteinExistence type="predicted"/>
<feature type="compositionally biased region" description="Polar residues" evidence="1">
    <location>
        <begin position="13"/>
        <end position="23"/>
    </location>
</feature>
<keyword evidence="5" id="KW-1185">Reference proteome</keyword>
<organism evidence="4 5">
    <name type="scientific">Colletotrichum orbiculare (strain 104-T / ATCC 96160 / CBS 514.97 / LARS 414 / MAFF 240422)</name>
    <name type="common">Cucumber anthracnose fungus</name>
    <name type="synonym">Colletotrichum lagenarium</name>
    <dbReference type="NCBI Taxonomy" id="1213857"/>
    <lineage>
        <taxon>Eukaryota</taxon>
        <taxon>Fungi</taxon>
        <taxon>Dikarya</taxon>
        <taxon>Ascomycota</taxon>
        <taxon>Pezizomycotina</taxon>
        <taxon>Sordariomycetes</taxon>
        <taxon>Hypocreomycetidae</taxon>
        <taxon>Glomerellales</taxon>
        <taxon>Glomerellaceae</taxon>
        <taxon>Colletotrichum</taxon>
        <taxon>Colletotrichum orbiculare species complex</taxon>
    </lineage>
</organism>
<evidence type="ECO:0000313" key="5">
    <source>
        <dbReference type="Proteomes" id="UP000014480"/>
    </source>
</evidence>
<dbReference type="PANTHER" id="PTHR33119">
    <property type="entry name" value="IFI3P"/>
    <property type="match status" value="1"/>
</dbReference>
<gene>
    <name evidence="4" type="ORF">Cob_v008440</name>
</gene>
<dbReference type="PANTHER" id="PTHR33119:SF1">
    <property type="entry name" value="FE2OG DIOXYGENASE DOMAIN-CONTAINING PROTEIN"/>
    <property type="match status" value="1"/>
</dbReference>
<dbReference type="InterPro" id="IPR049207">
    <property type="entry name" value="DUF4246_N"/>
</dbReference>
<sequence length="699" mass="80767">MDTFSCEVETVNEAATPTSTGRSASDPLDKHFGTSLLSKLAFRKWVHDLGQQQTPTIPRAAEWLGQAFNKDIPEDAIRAMLSNIDPMKNLQSWQEPPKHNFHTFDDGELGPLVRPGFNAPVKAEARINEHHEHNALDWKAVTLTYEELAMLWFMEEITNKPEWYLKVRNPDIVARWKDEVMTVDWATLDLKLAHFDQEMFQWCMQELQAKAEIYEAAGFVPVLDNSAAVVKSDNAIVPELKERLKNSVALLEDVPEKDKDWHPGSDEKVLDLVHPSLWPLAYGVSQIMANERIKLRDTLKYCGRGEVIPAPTAVDDRLWSTKYQWLPCEVDLDDDKPRIASYINNLHPVRHAKLYGVIEDIMEKVLPMWDVVYRWEEEFEYQRIHISQVGRKCMAPEVCKEYCRPCNRPLDSGEERTNEDFWEYESVDDESELDIATRKRDLDWWSEMHVVERPTVGEYKPPLLRAENIKPNDGLLQGAERMQVIVKLANIHLTPEKPTYDGGSWHLEGLLNEHICATALYYYDNDNITESRLAFRTTADKEDLMMELQYEQNDYNSIESTFKIDGGGASLQDLGSVLTRQDRLLVFPNVYQHCVAPFELVDKTKSGHRKILALFLVDPAIPVISTANVPPQRKDWWQEEVGKGKLPQEIANLIFDELDFPMDLETAKEMRLKLMDERKDIQAAGMHRIMNFTWNFCEH</sequence>
<feature type="region of interest" description="Disordered" evidence="1">
    <location>
        <begin position="9"/>
        <end position="28"/>
    </location>
</feature>
<dbReference type="Pfam" id="PF14033">
    <property type="entry name" value="DUF4246"/>
    <property type="match status" value="1"/>
</dbReference>
<protein>
    <recommendedName>
        <fullName evidence="6">Duf1665 domain containing protein</fullName>
    </recommendedName>
</protein>
<reference evidence="5" key="2">
    <citation type="journal article" date="2019" name="Mol. Plant Microbe Interact.">
        <title>Genome sequence resources for four phytopathogenic fungi from the Colletotrichum orbiculare species complex.</title>
        <authorList>
            <person name="Gan P."/>
            <person name="Tsushima A."/>
            <person name="Narusaka M."/>
            <person name="Narusaka Y."/>
            <person name="Takano Y."/>
            <person name="Kubo Y."/>
            <person name="Shirasu K."/>
        </authorList>
    </citation>
    <scope>GENOME REANNOTATION</scope>
    <source>
        <strain evidence="5">104-T / ATCC 96160 / CBS 514.97 / LARS 414 / MAFF 240422</strain>
    </source>
</reference>
<dbReference type="InterPro" id="IPR049192">
    <property type="entry name" value="DUF4246_C"/>
</dbReference>
<feature type="domain" description="DUF4246" evidence="3">
    <location>
        <begin position="115"/>
        <end position="179"/>
    </location>
</feature>
<dbReference type="AlphaFoldDB" id="A0A484FJG4"/>
<evidence type="ECO:0008006" key="6">
    <source>
        <dbReference type="Google" id="ProtNLM"/>
    </source>
</evidence>
<evidence type="ECO:0000259" key="3">
    <source>
        <dbReference type="Pfam" id="PF21666"/>
    </source>
</evidence>
<evidence type="ECO:0000259" key="2">
    <source>
        <dbReference type="Pfam" id="PF14033"/>
    </source>
</evidence>
<feature type="domain" description="DUF4246" evidence="2">
    <location>
        <begin position="198"/>
        <end position="640"/>
    </location>
</feature>
<dbReference type="Proteomes" id="UP000014480">
    <property type="component" value="Unassembled WGS sequence"/>
</dbReference>
<reference evidence="5" key="1">
    <citation type="journal article" date="2013" name="New Phytol.">
        <title>Comparative genomic and transcriptomic analyses reveal the hemibiotrophic stage shift of Colletotrichum fungi.</title>
        <authorList>
            <person name="Gan P."/>
            <person name="Ikeda K."/>
            <person name="Irieda H."/>
            <person name="Narusaka M."/>
            <person name="O'Connell R.J."/>
            <person name="Narusaka Y."/>
            <person name="Takano Y."/>
            <person name="Kubo Y."/>
            <person name="Shirasu K."/>
        </authorList>
    </citation>
    <scope>NUCLEOTIDE SEQUENCE [LARGE SCALE GENOMIC DNA]</scope>
    <source>
        <strain evidence="5">104-T / ATCC 96160 / CBS 514.97 / LARS 414 / MAFF 240422</strain>
    </source>
</reference>
<dbReference type="EMBL" id="AMCV02000023">
    <property type="protein sequence ID" value="TDZ18609.1"/>
    <property type="molecule type" value="Genomic_DNA"/>
</dbReference>
<name>A0A484FJG4_COLOR</name>
<evidence type="ECO:0000313" key="4">
    <source>
        <dbReference type="EMBL" id="TDZ18609.1"/>
    </source>
</evidence>
<accession>A0A484FJG4</accession>